<proteinExistence type="predicted"/>
<keyword evidence="7" id="KW-1185">Reference proteome</keyword>
<dbReference type="InterPro" id="IPR024642">
    <property type="entry name" value="SUZ-C"/>
</dbReference>
<reference evidence="6" key="3">
    <citation type="submission" date="2025-09" db="UniProtKB">
        <authorList>
            <consortium name="Ensembl"/>
        </authorList>
    </citation>
    <scope>IDENTIFICATION</scope>
</reference>
<evidence type="ECO:0000256" key="1">
    <source>
        <dbReference type="ARBA" id="ARBA00022884"/>
    </source>
</evidence>
<dbReference type="PANTHER" id="PTHR22792:SF61">
    <property type="entry name" value="LA RIBONUCLEOPROTEIN DOMAIN FAMILY MEMBER 6"/>
    <property type="match status" value="1"/>
</dbReference>
<dbReference type="SMART" id="SM00715">
    <property type="entry name" value="LA"/>
    <property type="match status" value="1"/>
</dbReference>
<dbReference type="Pfam" id="PF12901">
    <property type="entry name" value="SUZ-C"/>
    <property type="match status" value="1"/>
</dbReference>
<dbReference type="Gene3D" id="1.10.10.10">
    <property type="entry name" value="Winged helix-like DNA-binding domain superfamily/Winged helix DNA-binding domain"/>
    <property type="match status" value="1"/>
</dbReference>
<name>A0A672HHV1_SALFA</name>
<sequence length="318" mass="35804">MFSDSHLAEDGFLLKHVQKNRQGYVSLKLLTSWKKIKAVTTNWHMILAAAVKSDLLELNTECTKVRRKQPLPKWLQRSPTTRLLLAWNITEGQRGEREAAQGLGHAALSERILQRFKVHGDVSSVWILHPGEELPKQLQCYAKNHKELGLYLCAVVKFDSLEATRQAWNALGAEDQSRDEKDMCLVPLGFWQKHQIINNQPSEDQNNNQSGEGTSPKENPIGGSGVVIQPEVDHCRRTLGNFLPQAGDFQPVNHKTKCCPWVLMHKFEATVLKAKMAAHPTVRSSILRVLRQPFGPDGTRGFRGRGMPLQPKVFNSLG</sequence>
<dbReference type="OMA" id="MCSPTSK"/>
<keyword evidence="1 2" id="KW-0694">RNA-binding</keyword>
<gene>
    <name evidence="6" type="primary">LOC115405443</name>
</gene>
<feature type="compositionally biased region" description="Polar residues" evidence="3">
    <location>
        <begin position="200"/>
        <end position="217"/>
    </location>
</feature>
<dbReference type="GO" id="GO:0003729">
    <property type="term" value="F:mRNA binding"/>
    <property type="evidence" value="ECO:0007669"/>
    <property type="project" value="TreeGrafter"/>
</dbReference>
<dbReference type="PROSITE" id="PS50961">
    <property type="entry name" value="HTH_LA"/>
    <property type="match status" value="1"/>
</dbReference>
<evidence type="ECO:0000313" key="6">
    <source>
        <dbReference type="Ensembl" id="ENSSFAP00005028500.1"/>
    </source>
</evidence>
<protein>
    <submittedName>
        <fullName evidence="6">La-related protein 6-like</fullName>
    </submittedName>
</protein>
<dbReference type="InterPro" id="IPR006630">
    <property type="entry name" value="La_HTH"/>
</dbReference>
<dbReference type="Pfam" id="PF05383">
    <property type="entry name" value="La"/>
    <property type="match status" value="1"/>
</dbReference>
<dbReference type="InterPro" id="IPR036388">
    <property type="entry name" value="WH-like_DNA-bd_sf"/>
</dbReference>
<dbReference type="SUPFAM" id="SSF46785">
    <property type="entry name" value="Winged helix' DNA-binding domain"/>
    <property type="match status" value="1"/>
</dbReference>
<accession>A0A672HHV1</accession>
<dbReference type="InterPro" id="IPR045180">
    <property type="entry name" value="La_dom_prot"/>
</dbReference>
<dbReference type="Ensembl" id="ENSSFAT00005029563.1">
    <property type="protein sequence ID" value="ENSSFAP00005028500.1"/>
    <property type="gene ID" value="ENSSFAG00005014542.1"/>
</dbReference>
<dbReference type="Proteomes" id="UP000472267">
    <property type="component" value="Chromosome 18"/>
</dbReference>
<feature type="region of interest" description="Disordered" evidence="3">
    <location>
        <begin position="200"/>
        <end position="224"/>
    </location>
</feature>
<dbReference type="InterPro" id="IPR036390">
    <property type="entry name" value="WH_DNA-bd_sf"/>
</dbReference>
<dbReference type="GO" id="GO:0005634">
    <property type="term" value="C:nucleus"/>
    <property type="evidence" value="ECO:0007669"/>
    <property type="project" value="TreeGrafter"/>
</dbReference>
<dbReference type="InParanoid" id="A0A672HHV1"/>
<dbReference type="PANTHER" id="PTHR22792">
    <property type="entry name" value="LUPUS LA PROTEIN-RELATED"/>
    <property type="match status" value="1"/>
</dbReference>
<feature type="region of interest" description="Disordered" evidence="3">
    <location>
        <begin position="297"/>
        <end position="318"/>
    </location>
</feature>
<dbReference type="AlphaFoldDB" id="A0A672HHV1"/>
<feature type="domain" description="HTH La-type RNA-binding" evidence="4">
    <location>
        <begin position="1"/>
        <end position="77"/>
    </location>
</feature>
<evidence type="ECO:0000259" key="4">
    <source>
        <dbReference type="PROSITE" id="PS50961"/>
    </source>
</evidence>
<evidence type="ECO:0000256" key="3">
    <source>
        <dbReference type="SAM" id="MobiDB-lite"/>
    </source>
</evidence>
<evidence type="ECO:0000313" key="7">
    <source>
        <dbReference type="Proteomes" id="UP000472267"/>
    </source>
</evidence>
<reference evidence="6" key="2">
    <citation type="submission" date="2025-08" db="UniProtKB">
        <authorList>
            <consortium name="Ensembl"/>
        </authorList>
    </citation>
    <scope>IDENTIFICATION</scope>
</reference>
<evidence type="ECO:0000256" key="2">
    <source>
        <dbReference type="PROSITE-ProRule" id="PRU00332"/>
    </source>
</evidence>
<reference evidence="6" key="1">
    <citation type="submission" date="2019-06" db="EMBL/GenBank/DDBJ databases">
        <authorList>
            <consortium name="Wellcome Sanger Institute Data Sharing"/>
        </authorList>
    </citation>
    <scope>NUCLEOTIDE SEQUENCE [LARGE SCALE GENOMIC DNA]</scope>
</reference>
<organism evidence="6 7">
    <name type="scientific">Salarias fasciatus</name>
    <name type="common">Jewelled blenny</name>
    <name type="synonym">Blennius fasciatus</name>
    <dbReference type="NCBI Taxonomy" id="181472"/>
    <lineage>
        <taxon>Eukaryota</taxon>
        <taxon>Metazoa</taxon>
        <taxon>Chordata</taxon>
        <taxon>Craniata</taxon>
        <taxon>Vertebrata</taxon>
        <taxon>Euteleostomi</taxon>
        <taxon>Actinopterygii</taxon>
        <taxon>Neopterygii</taxon>
        <taxon>Teleostei</taxon>
        <taxon>Neoteleostei</taxon>
        <taxon>Acanthomorphata</taxon>
        <taxon>Ovalentaria</taxon>
        <taxon>Blenniimorphae</taxon>
        <taxon>Blenniiformes</taxon>
        <taxon>Blennioidei</taxon>
        <taxon>Blenniidae</taxon>
        <taxon>Salariinae</taxon>
        <taxon>Salarias</taxon>
    </lineage>
</organism>
<feature type="domain" description="SUZ-C" evidence="5">
    <location>
        <begin position="265"/>
        <end position="306"/>
    </location>
</feature>
<evidence type="ECO:0000259" key="5">
    <source>
        <dbReference type="PROSITE" id="PS51938"/>
    </source>
</evidence>
<dbReference type="PROSITE" id="PS51938">
    <property type="entry name" value="SUZ_C"/>
    <property type="match status" value="1"/>
</dbReference>